<sequence length="51" mass="5723">MRFIVIAILAGVLGYGEIFGKASTWAKTLSIIFTVLFMLTLIKNSFKKIEK</sequence>
<dbReference type="PIRSF" id="PIRSF036466">
    <property type="entry name" value="UCP036466"/>
    <property type="match status" value="1"/>
</dbReference>
<evidence type="ECO:0000256" key="3">
    <source>
        <dbReference type="ARBA" id="ARBA00022989"/>
    </source>
</evidence>
<dbReference type="Proteomes" id="UP001597526">
    <property type="component" value="Unassembled WGS sequence"/>
</dbReference>
<proteinExistence type="predicted"/>
<protein>
    <submittedName>
        <fullName evidence="6">DUF1328 family protein</fullName>
    </submittedName>
</protein>
<evidence type="ECO:0000256" key="5">
    <source>
        <dbReference type="SAM" id="Phobius"/>
    </source>
</evidence>
<keyword evidence="1" id="KW-1003">Cell membrane</keyword>
<dbReference type="InterPro" id="IPR009760">
    <property type="entry name" value="DUF1328"/>
</dbReference>
<dbReference type="Pfam" id="PF07043">
    <property type="entry name" value="DUF1328"/>
    <property type="match status" value="1"/>
</dbReference>
<dbReference type="EMBL" id="JBHULB010000005">
    <property type="protein sequence ID" value="MFD2585645.1"/>
    <property type="molecule type" value="Genomic_DNA"/>
</dbReference>
<keyword evidence="4 5" id="KW-0472">Membrane</keyword>
<keyword evidence="7" id="KW-1185">Reference proteome</keyword>
<evidence type="ECO:0000256" key="2">
    <source>
        <dbReference type="ARBA" id="ARBA00022692"/>
    </source>
</evidence>
<accession>A0ABW5MTE5</accession>
<evidence type="ECO:0000313" key="7">
    <source>
        <dbReference type="Proteomes" id="UP001597526"/>
    </source>
</evidence>
<name>A0ABW5MTE5_9FLAO</name>
<keyword evidence="2 5" id="KW-0812">Transmembrane</keyword>
<reference evidence="7" key="1">
    <citation type="journal article" date="2019" name="Int. J. Syst. Evol. Microbiol.">
        <title>The Global Catalogue of Microorganisms (GCM) 10K type strain sequencing project: providing services to taxonomists for standard genome sequencing and annotation.</title>
        <authorList>
            <consortium name="The Broad Institute Genomics Platform"/>
            <consortium name="The Broad Institute Genome Sequencing Center for Infectious Disease"/>
            <person name="Wu L."/>
            <person name="Ma J."/>
        </authorList>
    </citation>
    <scope>NUCLEOTIDE SEQUENCE [LARGE SCALE GENOMIC DNA]</scope>
    <source>
        <strain evidence="7">KCTC 52368</strain>
    </source>
</reference>
<evidence type="ECO:0000256" key="4">
    <source>
        <dbReference type="ARBA" id="ARBA00023136"/>
    </source>
</evidence>
<keyword evidence="3 5" id="KW-1133">Transmembrane helix</keyword>
<organism evidence="6 7">
    <name type="scientific">Croceitalea marina</name>
    <dbReference type="NCBI Taxonomy" id="1775166"/>
    <lineage>
        <taxon>Bacteria</taxon>
        <taxon>Pseudomonadati</taxon>
        <taxon>Bacteroidota</taxon>
        <taxon>Flavobacteriia</taxon>
        <taxon>Flavobacteriales</taxon>
        <taxon>Flavobacteriaceae</taxon>
        <taxon>Croceitalea</taxon>
    </lineage>
</organism>
<dbReference type="RefSeq" id="WP_377765160.1">
    <property type="nucleotide sequence ID" value="NZ_JBHULB010000005.1"/>
</dbReference>
<feature type="transmembrane region" description="Helical" evidence="5">
    <location>
        <begin position="24"/>
        <end position="42"/>
    </location>
</feature>
<evidence type="ECO:0000313" key="6">
    <source>
        <dbReference type="EMBL" id="MFD2585645.1"/>
    </source>
</evidence>
<comment type="caution">
    <text evidence="6">The sequence shown here is derived from an EMBL/GenBank/DDBJ whole genome shotgun (WGS) entry which is preliminary data.</text>
</comment>
<gene>
    <name evidence="6" type="ORF">ACFSQJ_01810</name>
</gene>
<evidence type="ECO:0000256" key="1">
    <source>
        <dbReference type="ARBA" id="ARBA00022475"/>
    </source>
</evidence>